<keyword evidence="4" id="KW-0342">GTP-binding</keyword>
<dbReference type="Pfam" id="PF03308">
    <property type="entry name" value="MeaB"/>
    <property type="match status" value="1"/>
</dbReference>
<dbReference type="InterPro" id="IPR005129">
    <property type="entry name" value="GTPase_ArgK"/>
</dbReference>
<dbReference type="InterPro" id="IPR052040">
    <property type="entry name" value="GTPase/Isobutyryl-CoA_mutase"/>
</dbReference>
<reference evidence="6" key="1">
    <citation type="journal article" date="2015" name="Nature">
        <title>Complex archaea that bridge the gap between prokaryotes and eukaryotes.</title>
        <authorList>
            <person name="Spang A."/>
            <person name="Saw J.H."/>
            <person name="Jorgensen S.L."/>
            <person name="Zaremba-Niedzwiedzka K."/>
            <person name="Martijn J."/>
            <person name="Lind A.E."/>
            <person name="van Eijk R."/>
            <person name="Schleper C."/>
            <person name="Guy L."/>
            <person name="Ettema T.J."/>
        </authorList>
    </citation>
    <scope>NUCLEOTIDE SEQUENCE</scope>
</reference>
<protein>
    <recommendedName>
        <fullName evidence="7">AAA+ ATPase domain-containing protein</fullName>
    </recommendedName>
</protein>
<dbReference type="InterPro" id="IPR027417">
    <property type="entry name" value="P-loop_NTPase"/>
</dbReference>
<dbReference type="NCBIfam" id="TIGR00750">
    <property type="entry name" value="lao"/>
    <property type="match status" value="1"/>
</dbReference>
<keyword evidence="2" id="KW-0547">Nucleotide-binding</keyword>
<accession>A0A0F9MIB0</accession>
<evidence type="ECO:0000256" key="5">
    <source>
        <dbReference type="ARBA" id="ARBA00023186"/>
    </source>
</evidence>
<dbReference type="Gene3D" id="3.40.50.300">
    <property type="entry name" value="P-loop containing nucleotide triphosphate hydrolases"/>
    <property type="match status" value="1"/>
</dbReference>
<dbReference type="PANTHER" id="PTHR43087">
    <property type="entry name" value="LYSINE/ARGININE/ORNITHINE TRANSPORT SYSTEM KINASE"/>
    <property type="match status" value="1"/>
</dbReference>
<keyword evidence="3" id="KW-0378">Hydrolase</keyword>
<gene>
    <name evidence="6" type="ORF">LCGC14_1085910</name>
</gene>
<dbReference type="GO" id="GO:0003924">
    <property type="term" value="F:GTPase activity"/>
    <property type="evidence" value="ECO:0007669"/>
    <property type="project" value="InterPro"/>
</dbReference>
<evidence type="ECO:0000256" key="3">
    <source>
        <dbReference type="ARBA" id="ARBA00022801"/>
    </source>
</evidence>
<dbReference type="PANTHER" id="PTHR43087:SF1">
    <property type="entry name" value="LAO_AO TRANSPORT SYSTEM ATPASE"/>
    <property type="match status" value="1"/>
</dbReference>
<dbReference type="EMBL" id="LAZR01004785">
    <property type="protein sequence ID" value="KKN05584.1"/>
    <property type="molecule type" value="Genomic_DNA"/>
</dbReference>
<evidence type="ECO:0008006" key="7">
    <source>
        <dbReference type="Google" id="ProtNLM"/>
    </source>
</evidence>
<dbReference type="GO" id="GO:0005525">
    <property type="term" value="F:GTP binding"/>
    <property type="evidence" value="ECO:0007669"/>
    <property type="project" value="UniProtKB-KW"/>
</dbReference>
<dbReference type="SUPFAM" id="SSF52540">
    <property type="entry name" value="P-loop containing nucleoside triphosphate hydrolases"/>
    <property type="match status" value="1"/>
</dbReference>
<dbReference type="AlphaFoldDB" id="A0A0F9MIB0"/>
<sequence>MDYSDLIRNLLIGNTRAAARLISIVENSIDAAEEIINSIYEHTGNAYIIGITGAPGTGKSSFISTLTTIFIKEGKKIGIICVDPTSPLTGGALLGDRIRMKQHFSLDNVFIRSMANRGQLGGLARATEDTIKILDAYGCDIIIVETVGVGQSEVDIFKSAHTVVVLLVPGMGDEIQAIKAGIMEIVDIFVVNKMDLQGADKKVADIMQMLELRKGYKYKSTKKKIFEKIDLWMPEITKVNSRTGENFNYLFELINKHKDFIENSGVISNYMNNRIKNETIEILKYKLTRKVEEILNSDSKIESLIEKVKEKSLDPYSMANLIIKMLGLEE</sequence>
<proteinExistence type="inferred from homology"/>
<evidence type="ECO:0000256" key="2">
    <source>
        <dbReference type="ARBA" id="ARBA00022741"/>
    </source>
</evidence>
<name>A0A0F9MIB0_9ZZZZ</name>
<comment type="caution">
    <text evidence="6">The sequence shown here is derived from an EMBL/GenBank/DDBJ whole genome shotgun (WGS) entry which is preliminary data.</text>
</comment>
<comment type="similarity">
    <text evidence="1">Belongs to the SIMIBI class G3E GTPase family. ArgK/MeaB subfamily.</text>
</comment>
<keyword evidence="5" id="KW-0143">Chaperone</keyword>
<evidence type="ECO:0000256" key="4">
    <source>
        <dbReference type="ARBA" id="ARBA00023134"/>
    </source>
</evidence>
<organism evidence="6">
    <name type="scientific">marine sediment metagenome</name>
    <dbReference type="NCBI Taxonomy" id="412755"/>
    <lineage>
        <taxon>unclassified sequences</taxon>
        <taxon>metagenomes</taxon>
        <taxon>ecological metagenomes</taxon>
    </lineage>
</organism>
<dbReference type="CDD" id="cd03114">
    <property type="entry name" value="MMAA-like"/>
    <property type="match status" value="1"/>
</dbReference>
<evidence type="ECO:0000256" key="1">
    <source>
        <dbReference type="ARBA" id="ARBA00009625"/>
    </source>
</evidence>
<evidence type="ECO:0000313" key="6">
    <source>
        <dbReference type="EMBL" id="KKN05584.1"/>
    </source>
</evidence>